<dbReference type="EMBL" id="JACWUN010000011">
    <property type="protein sequence ID" value="MBD1401054.1"/>
    <property type="molecule type" value="Genomic_DNA"/>
</dbReference>
<dbReference type="Proteomes" id="UP000632828">
    <property type="component" value="Unassembled WGS sequence"/>
</dbReference>
<evidence type="ECO:0000256" key="2">
    <source>
        <dbReference type="ARBA" id="ARBA00022801"/>
    </source>
</evidence>
<dbReference type="InterPro" id="IPR020476">
    <property type="entry name" value="Nudix_hydrolase"/>
</dbReference>
<dbReference type="InterPro" id="IPR015797">
    <property type="entry name" value="NUDIX_hydrolase-like_dom_sf"/>
</dbReference>
<proteinExistence type="inferred from homology"/>
<gene>
    <name evidence="6" type="ORF">ICT70_10245</name>
</gene>
<evidence type="ECO:0000313" key="7">
    <source>
        <dbReference type="Proteomes" id="UP000632828"/>
    </source>
</evidence>
<name>A0A8J6UPX4_9BACT</name>
<comment type="cofactor">
    <cofactor evidence="1">
        <name>Mg(2+)</name>
        <dbReference type="ChEBI" id="CHEBI:18420"/>
    </cofactor>
</comment>
<protein>
    <submittedName>
        <fullName evidence="6">NUDIX hydrolase</fullName>
    </submittedName>
</protein>
<sequence length="147" mass="16272">MMTDQPKHVLVACGLVRNDPGQLLLVKHRLRGWELPQGRVEEGEGLVFALSREILEETGVTVNHARLAVIWSKVSHPAAVIFCFIARYASGALQPSDETPEVSWCSDIEAKRLVTHPVNRDRMASVLAFDGALKLHSYATGPYRVLS</sequence>
<reference evidence="6" key="1">
    <citation type="submission" date="2020-09" db="EMBL/GenBank/DDBJ databases">
        <title>Pelobacter alkaliphilus sp. nov., a novel anaerobic arsenate-reducing bacterium from terrestrial mud volcano.</title>
        <authorList>
            <person name="Khomyakova M.A."/>
            <person name="Merkel A.Y."/>
            <person name="Slobodkin A.I."/>
        </authorList>
    </citation>
    <scope>NUCLEOTIDE SEQUENCE</scope>
    <source>
        <strain evidence="6">M08fum</strain>
    </source>
</reference>
<dbReference type="InterPro" id="IPR020084">
    <property type="entry name" value="NUDIX_hydrolase_CS"/>
</dbReference>
<dbReference type="PRINTS" id="PR00502">
    <property type="entry name" value="NUDIXFAMILY"/>
</dbReference>
<dbReference type="AlphaFoldDB" id="A0A8J6UPX4"/>
<evidence type="ECO:0000256" key="3">
    <source>
        <dbReference type="ARBA" id="ARBA00022842"/>
    </source>
</evidence>
<evidence type="ECO:0000256" key="1">
    <source>
        <dbReference type="ARBA" id="ARBA00001946"/>
    </source>
</evidence>
<dbReference type="CDD" id="cd02883">
    <property type="entry name" value="NUDIX_Hydrolase"/>
    <property type="match status" value="1"/>
</dbReference>
<dbReference type="Pfam" id="PF00293">
    <property type="entry name" value="NUDIX"/>
    <property type="match status" value="1"/>
</dbReference>
<keyword evidence="7" id="KW-1185">Reference proteome</keyword>
<evidence type="ECO:0000313" key="6">
    <source>
        <dbReference type="EMBL" id="MBD1401054.1"/>
    </source>
</evidence>
<feature type="domain" description="Nudix hydrolase" evidence="5">
    <location>
        <begin position="6"/>
        <end position="130"/>
    </location>
</feature>
<dbReference type="SUPFAM" id="SSF55811">
    <property type="entry name" value="Nudix"/>
    <property type="match status" value="1"/>
</dbReference>
<keyword evidence="2 4" id="KW-0378">Hydrolase</keyword>
<accession>A0A8J6UPX4</accession>
<dbReference type="PROSITE" id="PS00893">
    <property type="entry name" value="NUDIX_BOX"/>
    <property type="match status" value="1"/>
</dbReference>
<dbReference type="GO" id="GO:0016787">
    <property type="term" value="F:hydrolase activity"/>
    <property type="evidence" value="ECO:0007669"/>
    <property type="project" value="UniProtKB-KW"/>
</dbReference>
<dbReference type="PANTHER" id="PTHR43046">
    <property type="entry name" value="GDP-MANNOSE MANNOSYL HYDROLASE"/>
    <property type="match status" value="1"/>
</dbReference>
<dbReference type="PROSITE" id="PS51462">
    <property type="entry name" value="NUDIX"/>
    <property type="match status" value="1"/>
</dbReference>
<evidence type="ECO:0000256" key="4">
    <source>
        <dbReference type="RuleBase" id="RU003476"/>
    </source>
</evidence>
<evidence type="ECO:0000259" key="5">
    <source>
        <dbReference type="PROSITE" id="PS51462"/>
    </source>
</evidence>
<dbReference type="InterPro" id="IPR000086">
    <property type="entry name" value="NUDIX_hydrolase_dom"/>
</dbReference>
<comment type="caution">
    <text evidence="6">The sequence shown here is derived from an EMBL/GenBank/DDBJ whole genome shotgun (WGS) entry which is preliminary data.</text>
</comment>
<dbReference type="PANTHER" id="PTHR43046:SF12">
    <property type="entry name" value="GDP-MANNOSE MANNOSYL HYDROLASE"/>
    <property type="match status" value="1"/>
</dbReference>
<organism evidence="6 7">
    <name type="scientific">Pelovirga terrestris</name>
    <dbReference type="NCBI Taxonomy" id="2771352"/>
    <lineage>
        <taxon>Bacteria</taxon>
        <taxon>Pseudomonadati</taxon>
        <taxon>Thermodesulfobacteriota</taxon>
        <taxon>Desulfuromonadia</taxon>
        <taxon>Geobacterales</taxon>
        <taxon>Geobacteraceae</taxon>
        <taxon>Pelovirga</taxon>
    </lineage>
</organism>
<keyword evidence="3" id="KW-0460">Magnesium</keyword>
<comment type="similarity">
    <text evidence="4">Belongs to the Nudix hydrolase family.</text>
</comment>
<dbReference type="Gene3D" id="3.90.79.10">
    <property type="entry name" value="Nucleoside Triphosphate Pyrophosphohydrolase"/>
    <property type="match status" value="1"/>
</dbReference>